<organism evidence="2">
    <name type="scientific">Arundo donax</name>
    <name type="common">Giant reed</name>
    <name type="synonym">Donax arundinaceus</name>
    <dbReference type="NCBI Taxonomy" id="35708"/>
    <lineage>
        <taxon>Eukaryota</taxon>
        <taxon>Viridiplantae</taxon>
        <taxon>Streptophyta</taxon>
        <taxon>Embryophyta</taxon>
        <taxon>Tracheophyta</taxon>
        <taxon>Spermatophyta</taxon>
        <taxon>Magnoliopsida</taxon>
        <taxon>Liliopsida</taxon>
        <taxon>Poales</taxon>
        <taxon>Poaceae</taxon>
        <taxon>PACMAD clade</taxon>
        <taxon>Arundinoideae</taxon>
        <taxon>Arundineae</taxon>
        <taxon>Arundo</taxon>
    </lineage>
</organism>
<sequence length="73" mass="7817">MFNTKENRISLIKLISFIMAATPSSLRQLGGQPKCVGSPSTTKPPAGAPYSSSAGTSHKHWTTLHASTHKEHT</sequence>
<name>A0A0A9FTI9_ARUDO</name>
<feature type="region of interest" description="Disordered" evidence="1">
    <location>
        <begin position="28"/>
        <end position="73"/>
    </location>
</feature>
<evidence type="ECO:0000256" key="1">
    <source>
        <dbReference type="SAM" id="MobiDB-lite"/>
    </source>
</evidence>
<reference evidence="2" key="2">
    <citation type="journal article" date="2015" name="Data Brief">
        <title>Shoot transcriptome of the giant reed, Arundo donax.</title>
        <authorList>
            <person name="Barrero R.A."/>
            <person name="Guerrero F.D."/>
            <person name="Moolhuijzen P."/>
            <person name="Goolsby J.A."/>
            <person name="Tidwell J."/>
            <person name="Bellgard S.E."/>
            <person name="Bellgard M.I."/>
        </authorList>
    </citation>
    <scope>NUCLEOTIDE SEQUENCE</scope>
    <source>
        <tissue evidence="2">Shoot tissue taken approximately 20 cm above the soil surface</tissue>
    </source>
</reference>
<evidence type="ECO:0000313" key="2">
    <source>
        <dbReference type="EMBL" id="JAE13631.1"/>
    </source>
</evidence>
<reference evidence="2" key="1">
    <citation type="submission" date="2014-09" db="EMBL/GenBank/DDBJ databases">
        <authorList>
            <person name="Magalhaes I.L.F."/>
            <person name="Oliveira U."/>
            <person name="Santos F.R."/>
            <person name="Vidigal T.H.D.A."/>
            <person name="Brescovit A.D."/>
            <person name="Santos A.J."/>
        </authorList>
    </citation>
    <scope>NUCLEOTIDE SEQUENCE</scope>
    <source>
        <tissue evidence="2">Shoot tissue taken approximately 20 cm above the soil surface</tissue>
    </source>
</reference>
<protein>
    <submittedName>
        <fullName evidence="2">Uncharacterized protein</fullName>
    </submittedName>
</protein>
<dbReference type="EMBL" id="GBRH01184265">
    <property type="protein sequence ID" value="JAE13631.1"/>
    <property type="molecule type" value="Transcribed_RNA"/>
</dbReference>
<accession>A0A0A9FTI9</accession>
<proteinExistence type="predicted"/>
<dbReference type="AlphaFoldDB" id="A0A0A9FTI9"/>